<reference evidence="1 2" key="1">
    <citation type="submission" date="2020-04" db="EMBL/GenBank/DDBJ databases">
        <authorList>
            <person name="Zhang R."/>
            <person name="Schippers A."/>
        </authorList>
    </citation>
    <scope>NUCLEOTIDE SEQUENCE [LARGE SCALE GENOMIC DNA]</scope>
    <source>
        <strain evidence="1 2">DSM 109850</strain>
    </source>
</reference>
<evidence type="ECO:0000313" key="1">
    <source>
        <dbReference type="EMBL" id="NMP25166.1"/>
    </source>
</evidence>
<dbReference type="RefSeq" id="WP_169103354.1">
    <property type="nucleotide sequence ID" value="NZ_JABBVZ010000281.1"/>
</dbReference>
<dbReference type="AlphaFoldDB" id="A0A7Y0L987"/>
<protein>
    <recommendedName>
        <fullName evidence="3">Transposase DDE domain-containing protein</fullName>
    </recommendedName>
</protein>
<evidence type="ECO:0008006" key="3">
    <source>
        <dbReference type="Google" id="ProtNLM"/>
    </source>
</evidence>
<sequence length="339" mass="37443">GEKMPPKRPGVTGRVARRVLREAQRPDRPRVTDRWDALLATVVQESVHRNVLPRTWDLAVDGSPVESGAHSFGRKVCDCPGKRCGCLRYFGDAHALLGWDSYRNRYYFGYNVVSLAVTNAVPGQPAHPLIVSLALHPANRPDGVAYPDLLVKTQRRFAGTGTTIRRVIGDAAFDVEDLWAFTHARNVGPVFAPHTPPAPPQVSPAAAAAGIRLNGDHQPVCRAARRLVPRGAARRGVQQYACPLRNKTAAPCPTPCAKAKRSVTVNFRGTRYDQIGLPYRSPAWDAVYAQRTSVERAHSLWETGGVKAARHRRRYVWYGRLIIGAIAQHIQAWVRQATP</sequence>
<comment type="caution">
    <text evidence="1">The sequence shown here is derived from an EMBL/GenBank/DDBJ whole genome shotgun (WGS) entry which is preliminary data.</text>
</comment>
<proteinExistence type="predicted"/>
<dbReference type="Proteomes" id="UP000533476">
    <property type="component" value="Unassembled WGS sequence"/>
</dbReference>
<name>A0A7Y0L987_9FIRM</name>
<feature type="non-terminal residue" evidence="1">
    <location>
        <position position="1"/>
    </location>
</feature>
<dbReference type="EMBL" id="JABBVZ010000281">
    <property type="protein sequence ID" value="NMP25166.1"/>
    <property type="molecule type" value="Genomic_DNA"/>
</dbReference>
<organism evidence="1 2">
    <name type="scientific">Sulfobacillus harzensis</name>
    <dbReference type="NCBI Taxonomy" id="2729629"/>
    <lineage>
        <taxon>Bacteria</taxon>
        <taxon>Bacillati</taxon>
        <taxon>Bacillota</taxon>
        <taxon>Clostridia</taxon>
        <taxon>Eubacteriales</taxon>
        <taxon>Clostridiales Family XVII. Incertae Sedis</taxon>
        <taxon>Sulfobacillus</taxon>
    </lineage>
</organism>
<gene>
    <name evidence="1" type="ORF">HIJ39_23015</name>
</gene>
<keyword evidence="2" id="KW-1185">Reference proteome</keyword>
<evidence type="ECO:0000313" key="2">
    <source>
        <dbReference type="Proteomes" id="UP000533476"/>
    </source>
</evidence>
<accession>A0A7Y0L987</accession>